<dbReference type="KEGG" id="nei:BG910_09065"/>
<evidence type="ECO:0000313" key="4">
    <source>
        <dbReference type="Proteomes" id="UP000198238"/>
    </source>
</evidence>
<dbReference type="InterPro" id="IPR011049">
    <property type="entry name" value="Serralysin-like_metalloprot_C"/>
</dbReference>
<dbReference type="Gene3D" id="2.150.10.10">
    <property type="entry name" value="Serralysin-like metalloprotease, C-terminal"/>
    <property type="match status" value="1"/>
</dbReference>
<dbReference type="InterPro" id="IPR050557">
    <property type="entry name" value="RTX_toxin/Mannuronan_C5-epim"/>
</dbReference>
<dbReference type="PANTHER" id="PTHR38340:SF1">
    <property type="entry name" value="S-LAYER PROTEIN"/>
    <property type="match status" value="1"/>
</dbReference>
<gene>
    <name evidence="3" type="ORF">BG910_09065</name>
</gene>
<proteinExistence type="predicted"/>
<name>A0A220S3G0_9NEIS</name>
<organism evidence="3 4">
    <name type="scientific">Neisseria chenwenguii</name>
    <dbReference type="NCBI Taxonomy" id="1853278"/>
    <lineage>
        <taxon>Bacteria</taxon>
        <taxon>Pseudomonadati</taxon>
        <taxon>Pseudomonadota</taxon>
        <taxon>Betaproteobacteria</taxon>
        <taxon>Neisseriales</taxon>
        <taxon>Neisseriaceae</taxon>
        <taxon>Neisseria</taxon>
    </lineage>
</organism>
<dbReference type="GO" id="GO:0005509">
    <property type="term" value="F:calcium ion binding"/>
    <property type="evidence" value="ECO:0007669"/>
    <property type="project" value="InterPro"/>
</dbReference>
<dbReference type="AlphaFoldDB" id="A0A220S3G0"/>
<evidence type="ECO:0000256" key="1">
    <source>
        <dbReference type="ARBA" id="ARBA00004613"/>
    </source>
</evidence>
<dbReference type="SUPFAM" id="SSF51120">
    <property type="entry name" value="beta-Roll"/>
    <property type="match status" value="1"/>
</dbReference>
<dbReference type="InterPro" id="IPR001343">
    <property type="entry name" value="Hemolysn_Ca-bd"/>
</dbReference>
<keyword evidence="4" id="KW-1185">Reference proteome</keyword>
<evidence type="ECO:0000256" key="2">
    <source>
        <dbReference type="ARBA" id="ARBA00022525"/>
    </source>
</evidence>
<dbReference type="RefSeq" id="WP_089036558.1">
    <property type="nucleotide sequence ID" value="NZ_CP022278.1"/>
</dbReference>
<accession>A0A220S3G0</accession>
<dbReference type="PANTHER" id="PTHR38340">
    <property type="entry name" value="S-LAYER PROTEIN"/>
    <property type="match status" value="1"/>
</dbReference>
<dbReference type="Pfam" id="PF00353">
    <property type="entry name" value="HemolysinCabind"/>
    <property type="match status" value="1"/>
</dbReference>
<dbReference type="EMBL" id="CP022278">
    <property type="protein sequence ID" value="ASK27863.1"/>
    <property type="molecule type" value="Genomic_DNA"/>
</dbReference>
<dbReference type="GO" id="GO:0005576">
    <property type="term" value="C:extracellular region"/>
    <property type="evidence" value="ECO:0007669"/>
    <property type="project" value="UniProtKB-SubCell"/>
</dbReference>
<evidence type="ECO:0000313" key="3">
    <source>
        <dbReference type="EMBL" id="ASK27863.1"/>
    </source>
</evidence>
<keyword evidence="2" id="KW-0964">Secreted</keyword>
<protein>
    <submittedName>
        <fullName evidence="3">Uncharacterized protein</fullName>
    </submittedName>
</protein>
<dbReference type="PRINTS" id="PR00313">
    <property type="entry name" value="CABNDNGRPT"/>
</dbReference>
<sequence length="321" mass="34666">MHNCYADSVTLTEEQLQAANLQGIGRLRDLREAVALSPELAKVLKAYSAAETKAGQQELLNNLINKWAETDPAYGTGVQFLPPMIKTANEGTALTPSQAGNLLLPVEISEEYKLKIQESLQKIAVLDAFSGERSAVIYVQNANQILSFLDTARATYDKLAGNVYESLLFQTRLQPYLNEIGLKLEGNEFALDYSGVLAKFSEVYAKNPEKAFVDLGEFLAYGKDGGAASADLSALFEQYVYTAKEQGAAENLLALLGEEAVATLSRTNGSSGDDVLRVVGLDSSKNVLLYGGDGNDILIGGSGNDYLVGSSGSDTYRRHRR</sequence>
<comment type="subcellular location">
    <subcellularLocation>
        <location evidence="1">Secreted</location>
    </subcellularLocation>
</comment>
<dbReference type="Proteomes" id="UP000198238">
    <property type="component" value="Chromosome"/>
</dbReference>
<reference evidence="3 4" key="1">
    <citation type="submission" date="2017-06" db="EMBL/GenBank/DDBJ databases">
        <title>Neisseria chenwenguii sp. nov., isolated from the intestinal contents of Tibetan Plateau Pika in Yushu, Qinghai Province, China.</title>
        <authorList>
            <person name="Zhang G."/>
        </authorList>
    </citation>
    <scope>NUCLEOTIDE SEQUENCE [LARGE SCALE GENOMIC DNA]</scope>
    <source>
        <strain evidence="3 4">10023</strain>
    </source>
</reference>